<dbReference type="OrthoDB" id="1090916at2"/>
<name>A0A1I2DEK4_9BACI</name>
<dbReference type="EMBL" id="FONT01000004">
    <property type="protein sequence ID" value="SFE78811.1"/>
    <property type="molecule type" value="Genomic_DNA"/>
</dbReference>
<protein>
    <submittedName>
        <fullName evidence="2">Serine phosphatase</fullName>
    </submittedName>
</protein>
<sequence>MIETKTHANVAVAVYQQGKNGSSWCGDGYITIETDSYFLCALADGLGSGENAARSSELAMEAVKKNQDESVPVMLEACNKALAEERGVVITILKAYFDSNTLAYGNVGNIATYLFPPGEEMKRPIPTTGYLSGRKYKYRMEYYPFQSGFHFVMHSDGIQIPRSDQQWMNRIISPHTSIKQLEKHAKQDDDVTVLIGQVT</sequence>
<feature type="domain" description="PPM-type phosphatase" evidence="1">
    <location>
        <begin position="7"/>
        <end position="198"/>
    </location>
</feature>
<dbReference type="SUPFAM" id="SSF81606">
    <property type="entry name" value="PP2C-like"/>
    <property type="match status" value="1"/>
</dbReference>
<dbReference type="PANTHER" id="PTHR35801">
    <property type="entry name" value="PHOSPHOSERINE PHOSPHATASE RSBX"/>
    <property type="match status" value="1"/>
</dbReference>
<dbReference type="Gene3D" id="3.60.40.10">
    <property type="entry name" value="PPM-type phosphatase domain"/>
    <property type="match status" value="1"/>
</dbReference>
<evidence type="ECO:0000259" key="1">
    <source>
        <dbReference type="SMART" id="SM00331"/>
    </source>
</evidence>
<gene>
    <name evidence="2" type="ORF">SAMN05192532_10416</name>
</gene>
<accession>A0A1I2DEK4</accession>
<dbReference type="RefSeq" id="WP_091661040.1">
    <property type="nucleotide sequence ID" value="NZ_FONT01000004.1"/>
</dbReference>
<dbReference type="PANTHER" id="PTHR35801:SF1">
    <property type="entry name" value="PHOSPHOSERINE PHOSPHATASE RSBX"/>
    <property type="match status" value="1"/>
</dbReference>
<dbReference type="STRING" id="930128.SAMN05192532_10416"/>
<keyword evidence="3" id="KW-1185">Reference proteome</keyword>
<dbReference type="Proteomes" id="UP000199516">
    <property type="component" value="Unassembled WGS sequence"/>
</dbReference>
<evidence type="ECO:0000313" key="3">
    <source>
        <dbReference type="Proteomes" id="UP000199516"/>
    </source>
</evidence>
<reference evidence="2 3" key="1">
    <citation type="submission" date="2016-10" db="EMBL/GenBank/DDBJ databases">
        <authorList>
            <person name="de Groot N.N."/>
        </authorList>
    </citation>
    <scope>NUCLEOTIDE SEQUENCE [LARGE SCALE GENOMIC DNA]</scope>
    <source>
        <strain evidence="2 3">DSM 23995</strain>
    </source>
</reference>
<proteinExistence type="predicted"/>
<dbReference type="InterPro" id="IPR039248">
    <property type="entry name" value="Ptase_RsbX"/>
</dbReference>
<organism evidence="2 3">
    <name type="scientific">Alteribacillus iranensis</name>
    <dbReference type="NCBI Taxonomy" id="930128"/>
    <lineage>
        <taxon>Bacteria</taxon>
        <taxon>Bacillati</taxon>
        <taxon>Bacillota</taxon>
        <taxon>Bacilli</taxon>
        <taxon>Bacillales</taxon>
        <taxon>Bacillaceae</taxon>
        <taxon>Alteribacillus</taxon>
    </lineage>
</organism>
<dbReference type="AlphaFoldDB" id="A0A1I2DEK4"/>
<dbReference type="SMART" id="SM00331">
    <property type="entry name" value="PP2C_SIG"/>
    <property type="match status" value="1"/>
</dbReference>
<dbReference type="InterPro" id="IPR001932">
    <property type="entry name" value="PPM-type_phosphatase-like_dom"/>
</dbReference>
<dbReference type="InterPro" id="IPR036457">
    <property type="entry name" value="PPM-type-like_dom_sf"/>
</dbReference>
<dbReference type="Pfam" id="PF07228">
    <property type="entry name" value="SpoIIE"/>
    <property type="match status" value="1"/>
</dbReference>
<evidence type="ECO:0000313" key="2">
    <source>
        <dbReference type="EMBL" id="SFE78811.1"/>
    </source>
</evidence>